<feature type="binding site" evidence="6">
    <location>
        <position position="227"/>
    </location>
    <ligand>
        <name>FMN</name>
        <dbReference type="ChEBI" id="CHEBI:58210"/>
    </ligand>
</feature>
<dbReference type="GO" id="GO:0016491">
    <property type="term" value="F:oxidoreductase activity"/>
    <property type="evidence" value="ECO:0007669"/>
    <property type="project" value="UniProtKB-KW"/>
</dbReference>
<dbReference type="PROSITE" id="PS51349">
    <property type="entry name" value="FMN_HYDROXY_ACID_DH_2"/>
    <property type="match status" value="1"/>
</dbReference>
<proteinExistence type="inferred from homology"/>
<keyword evidence="4" id="KW-0560">Oxidoreductase</keyword>
<comment type="cofactor">
    <cofactor evidence="1">
        <name>FMN</name>
        <dbReference type="ChEBI" id="CHEBI:58210"/>
    </cofactor>
</comment>
<evidence type="ECO:0000256" key="1">
    <source>
        <dbReference type="ARBA" id="ARBA00001917"/>
    </source>
</evidence>
<name>A0A1V9DHG5_9GAMM</name>
<accession>A0A1V9DHG5</accession>
<dbReference type="InterPro" id="IPR000262">
    <property type="entry name" value="FMN-dep_DH"/>
</dbReference>
<dbReference type="PANTHER" id="PTHR10578">
    <property type="entry name" value="S -2-HYDROXY-ACID OXIDASE-RELATED"/>
    <property type="match status" value="1"/>
</dbReference>
<dbReference type="PIRSF" id="PIRSF000138">
    <property type="entry name" value="Al-hdrx_acd_dh"/>
    <property type="match status" value="1"/>
</dbReference>
<organism evidence="8 9">
    <name type="scientific">Pantoea latae</name>
    <dbReference type="NCBI Taxonomy" id="1964541"/>
    <lineage>
        <taxon>Bacteria</taxon>
        <taxon>Pseudomonadati</taxon>
        <taxon>Pseudomonadota</taxon>
        <taxon>Gammaproteobacteria</taxon>
        <taxon>Enterobacterales</taxon>
        <taxon>Erwiniaceae</taxon>
        <taxon>Pantoea</taxon>
    </lineage>
</organism>
<feature type="binding site" evidence="6">
    <location>
        <position position="254"/>
    </location>
    <ligand>
        <name>glyoxylate</name>
        <dbReference type="ChEBI" id="CHEBI:36655"/>
    </ligand>
</feature>
<sequence>MKTPRRPSMSMHDKQARERLGDALFRYMQGQPADALADEPDANQQALRRYRLLPRILQGNTTISTQTALLSQCWSAPLGVGAFAGDRLFHEEGLLPIARACRRLQLPLVISEETVTPLEQIGAAYERCWLQLRAAGDVGRIKALIDRAAQAGMQHIVLTVLAPVHPVAGLQPGGFSVGDALKQRGWRTIGGSEPGVAALPAFPVWRWQQISEVAAHCAARRLPLWLKGILHAEDAAQAAQHGVSGIIVSNIGLRQSARWATPVDQLADLQAATPLPLLLDGGVRCGSDAVVARCLGATLSLSVRPVVSALCAGGESAVFDLLSGWINEVSAISHWCGVSEMAALNRTFISEVDNGCIG</sequence>
<evidence type="ECO:0000313" key="8">
    <source>
        <dbReference type="EMBL" id="OQP33312.1"/>
    </source>
</evidence>
<dbReference type="EMBL" id="MWUE01000017">
    <property type="protein sequence ID" value="OQP33312.1"/>
    <property type="molecule type" value="Genomic_DNA"/>
</dbReference>
<feature type="binding site" evidence="6">
    <location>
        <position position="27"/>
    </location>
    <ligand>
        <name>glyoxylate</name>
        <dbReference type="ChEBI" id="CHEBI:36655"/>
    </ligand>
</feature>
<dbReference type="InterPro" id="IPR037396">
    <property type="entry name" value="FMN_HAD"/>
</dbReference>
<feature type="binding site" evidence="6">
    <location>
        <begin position="280"/>
        <end position="284"/>
    </location>
    <ligand>
        <name>FMN</name>
        <dbReference type="ChEBI" id="CHEBI:58210"/>
    </ligand>
</feature>
<evidence type="ECO:0000256" key="2">
    <source>
        <dbReference type="ARBA" id="ARBA00022630"/>
    </source>
</evidence>
<comment type="similarity">
    <text evidence="5">Belongs to the FMN-dependent alpha-hydroxy acid dehydrogenase family.</text>
</comment>
<keyword evidence="9" id="KW-1185">Reference proteome</keyword>
<dbReference type="Pfam" id="PF01070">
    <property type="entry name" value="FMN_dh"/>
    <property type="match status" value="1"/>
</dbReference>
<keyword evidence="3 6" id="KW-0288">FMN</keyword>
<feature type="binding site" evidence="6">
    <location>
        <position position="249"/>
    </location>
    <ligand>
        <name>FMN</name>
        <dbReference type="ChEBI" id="CHEBI:58210"/>
    </ligand>
</feature>
<protein>
    <submittedName>
        <fullName evidence="8">Hydroxyacid dehydrogenase</fullName>
    </submittedName>
</protein>
<evidence type="ECO:0000256" key="4">
    <source>
        <dbReference type="ARBA" id="ARBA00023002"/>
    </source>
</evidence>
<reference evidence="8 9" key="1">
    <citation type="submission" date="2017-02" db="EMBL/GenBank/DDBJ databases">
        <title>Whole genome shotgun sequence of Pantoea agglomerans strain AS1 isolated from a cycad, Zamia floridana in Central Florida, USA.</title>
        <authorList>
            <person name="Lata P."/>
            <person name="Govindarajan S."/>
            <person name="Qi F."/>
            <person name="Li J.-L."/>
            <person name="Maurya S.K."/>
            <person name="Sahoo M.K."/>
        </authorList>
    </citation>
    <scope>NUCLEOTIDE SEQUENCE [LARGE SCALE GENOMIC DNA]</scope>
    <source>
        <strain evidence="8 9">AS1</strain>
    </source>
</reference>
<dbReference type="PANTHER" id="PTHR10578:SF107">
    <property type="entry name" value="2-HYDROXYACID OXIDASE 1"/>
    <property type="match status" value="1"/>
</dbReference>
<gene>
    <name evidence="8" type="ORF">B2J69_12240</name>
</gene>
<dbReference type="InterPro" id="IPR012133">
    <property type="entry name" value="Alpha-hydoxy_acid_DH_FMN"/>
</dbReference>
<evidence type="ECO:0000313" key="9">
    <source>
        <dbReference type="Proteomes" id="UP000192769"/>
    </source>
</evidence>
<feature type="domain" description="FMN hydroxy acid dehydrogenase" evidence="7">
    <location>
        <begin position="1"/>
        <end position="354"/>
    </location>
</feature>
<dbReference type="InterPro" id="IPR013785">
    <property type="entry name" value="Aldolase_TIM"/>
</dbReference>
<evidence type="ECO:0000256" key="5">
    <source>
        <dbReference type="ARBA" id="ARBA00024042"/>
    </source>
</evidence>
<evidence type="ECO:0000256" key="6">
    <source>
        <dbReference type="PIRSR" id="PIRSR000138-2"/>
    </source>
</evidence>
<feature type="binding site" evidence="6">
    <location>
        <begin position="82"/>
        <end position="84"/>
    </location>
    <ligand>
        <name>FMN</name>
        <dbReference type="ChEBI" id="CHEBI:58210"/>
    </ligand>
</feature>
<feature type="binding site" evidence="6">
    <location>
        <position position="131"/>
    </location>
    <ligand>
        <name>FMN</name>
        <dbReference type="ChEBI" id="CHEBI:58210"/>
    </ligand>
</feature>
<feature type="binding site" evidence="6">
    <location>
        <position position="111"/>
    </location>
    <ligand>
        <name>FMN</name>
        <dbReference type="ChEBI" id="CHEBI:58210"/>
    </ligand>
</feature>
<comment type="caution">
    <text evidence="8">The sequence shown here is derived from an EMBL/GenBank/DDBJ whole genome shotgun (WGS) entry which is preliminary data.</text>
</comment>
<evidence type="ECO:0000256" key="3">
    <source>
        <dbReference type="ARBA" id="ARBA00022643"/>
    </source>
</evidence>
<dbReference type="SUPFAM" id="SSF51395">
    <property type="entry name" value="FMN-linked oxidoreductases"/>
    <property type="match status" value="1"/>
</dbReference>
<dbReference type="Proteomes" id="UP000192769">
    <property type="component" value="Unassembled WGS sequence"/>
</dbReference>
<feature type="binding site" evidence="6">
    <location>
        <position position="159"/>
    </location>
    <ligand>
        <name>FMN</name>
        <dbReference type="ChEBI" id="CHEBI:58210"/>
    </ligand>
</feature>
<evidence type="ECO:0000259" key="7">
    <source>
        <dbReference type="PROSITE" id="PS51349"/>
    </source>
</evidence>
<dbReference type="AlphaFoldDB" id="A0A1V9DHG5"/>
<dbReference type="Gene3D" id="3.20.20.70">
    <property type="entry name" value="Aldolase class I"/>
    <property type="match status" value="1"/>
</dbReference>
<keyword evidence="2 6" id="KW-0285">Flavoprotein</keyword>
<dbReference type="GO" id="GO:0010181">
    <property type="term" value="F:FMN binding"/>
    <property type="evidence" value="ECO:0007669"/>
    <property type="project" value="InterPro"/>
</dbReference>